<feature type="transmembrane region" description="Helical" evidence="1">
    <location>
        <begin position="531"/>
        <end position="547"/>
    </location>
</feature>
<feature type="transmembrane region" description="Helical" evidence="1">
    <location>
        <begin position="335"/>
        <end position="355"/>
    </location>
</feature>
<keyword evidence="1" id="KW-1133">Transmembrane helix</keyword>
<feature type="transmembrane region" description="Helical" evidence="1">
    <location>
        <begin position="1090"/>
        <end position="1107"/>
    </location>
</feature>
<dbReference type="RefSeq" id="WP_406581447.1">
    <property type="nucleotide sequence ID" value="NZ_JBJHQH010000011.1"/>
</dbReference>
<feature type="transmembrane region" description="Helical" evidence="1">
    <location>
        <begin position="672"/>
        <end position="691"/>
    </location>
</feature>
<feature type="transmembrane region" description="Helical" evidence="1">
    <location>
        <begin position="118"/>
        <end position="137"/>
    </location>
</feature>
<feature type="transmembrane region" description="Helical" evidence="1">
    <location>
        <begin position="908"/>
        <end position="927"/>
    </location>
</feature>
<feature type="transmembrane region" description="Helical" evidence="1">
    <location>
        <begin position="751"/>
        <end position="771"/>
    </location>
</feature>
<feature type="transmembrane region" description="Helical" evidence="1">
    <location>
        <begin position="367"/>
        <end position="385"/>
    </location>
</feature>
<feature type="transmembrane region" description="Helical" evidence="1">
    <location>
        <begin position="488"/>
        <end position="519"/>
    </location>
</feature>
<feature type="transmembrane region" description="Helical" evidence="1">
    <location>
        <begin position="562"/>
        <end position="582"/>
    </location>
</feature>
<feature type="transmembrane region" description="Helical" evidence="1">
    <location>
        <begin position="291"/>
        <end position="309"/>
    </location>
</feature>
<protein>
    <recommendedName>
        <fullName evidence="4">DUF2157 domain-containing protein</fullName>
    </recommendedName>
</protein>
<evidence type="ECO:0008006" key="4">
    <source>
        <dbReference type="Google" id="ProtNLM"/>
    </source>
</evidence>
<feature type="transmembrane region" description="Helical" evidence="1">
    <location>
        <begin position="826"/>
        <end position="843"/>
    </location>
</feature>
<feature type="transmembrane region" description="Helical" evidence="1">
    <location>
        <begin position="91"/>
        <end position="112"/>
    </location>
</feature>
<feature type="transmembrane region" description="Helical" evidence="1">
    <location>
        <begin position="209"/>
        <end position="229"/>
    </location>
</feature>
<feature type="transmembrane region" description="Helical" evidence="1">
    <location>
        <begin position="933"/>
        <end position="949"/>
    </location>
</feature>
<comment type="caution">
    <text evidence="2">The sequence shown here is derived from an EMBL/GenBank/DDBJ whole genome shotgun (WGS) entry which is preliminary data.</text>
</comment>
<feature type="transmembrane region" description="Helical" evidence="1">
    <location>
        <begin position="184"/>
        <end position="202"/>
    </location>
</feature>
<feature type="transmembrane region" description="Helical" evidence="1">
    <location>
        <begin position="1043"/>
        <end position="1060"/>
    </location>
</feature>
<feature type="transmembrane region" description="Helical" evidence="1">
    <location>
        <begin position="804"/>
        <end position="820"/>
    </location>
</feature>
<dbReference type="EMBL" id="JBJHQH010000011">
    <property type="protein sequence ID" value="MFK9092883.1"/>
    <property type="molecule type" value="Genomic_DNA"/>
</dbReference>
<feature type="transmembrane region" description="Helical" evidence="1">
    <location>
        <begin position="618"/>
        <end position="635"/>
    </location>
</feature>
<evidence type="ECO:0000313" key="3">
    <source>
        <dbReference type="Proteomes" id="UP001623041"/>
    </source>
</evidence>
<organism evidence="2 3">
    <name type="scientific">Bacillus salipaludis</name>
    <dbReference type="NCBI Taxonomy" id="2547811"/>
    <lineage>
        <taxon>Bacteria</taxon>
        <taxon>Bacillati</taxon>
        <taxon>Bacillota</taxon>
        <taxon>Bacilli</taxon>
        <taxon>Bacillales</taxon>
        <taxon>Bacillaceae</taxon>
        <taxon>Bacillus</taxon>
    </lineage>
</organism>
<feature type="transmembrane region" description="Helical" evidence="1">
    <location>
        <begin position="266"/>
        <end position="285"/>
    </location>
</feature>
<feature type="transmembrane region" description="Helical" evidence="1">
    <location>
        <begin position="878"/>
        <end position="896"/>
    </location>
</feature>
<accession>A0ABW8RH99</accession>
<proteinExistence type="predicted"/>
<keyword evidence="1" id="KW-0812">Transmembrane</keyword>
<feature type="transmembrane region" description="Helical" evidence="1">
    <location>
        <begin position="594"/>
        <end position="612"/>
    </location>
</feature>
<keyword evidence="3" id="KW-1185">Reference proteome</keyword>
<evidence type="ECO:0000313" key="2">
    <source>
        <dbReference type="EMBL" id="MFK9092883.1"/>
    </source>
</evidence>
<keyword evidence="1" id="KW-0472">Membrane</keyword>
<feature type="transmembrane region" description="Helical" evidence="1">
    <location>
        <begin position="850"/>
        <end position="872"/>
    </location>
</feature>
<feature type="transmembrane region" description="Helical" evidence="1">
    <location>
        <begin position="777"/>
        <end position="795"/>
    </location>
</feature>
<feature type="transmembrane region" description="Helical" evidence="1">
    <location>
        <begin position="725"/>
        <end position="744"/>
    </location>
</feature>
<feature type="transmembrane region" description="Helical" evidence="1">
    <location>
        <begin position="954"/>
        <end position="971"/>
    </location>
</feature>
<feature type="transmembrane region" description="Helical" evidence="1">
    <location>
        <begin position="1014"/>
        <end position="1031"/>
    </location>
</feature>
<evidence type="ECO:0000256" key="1">
    <source>
        <dbReference type="SAM" id="Phobius"/>
    </source>
</evidence>
<feature type="transmembrane region" description="Helical" evidence="1">
    <location>
        <begin position="149"/>
        <end position="172"/>
    </location>
</feature>
<feature type="transmembrane region" description="Helical" evidence="1">
    <location>
        <begin position="1065"/>
        <end position="1084"/>
    </location>
</feature>
<feature type="transmembrane region" description="Helical" evidence="1">
    <location>
        <begin position="397"/>
        <end position="415"/>
    </location>
</feature>
<dbReference type="Proteomes" id="UP001623041">
    <property type="component" value="Unassembled WGS sequence"/>
</dbReference>
<feature type="transmembrane region" description="Helical" evidence="1">
    <location>
        <begin position="991"/>
        <end position="1007"/>
    </location>
</feature>
<feature type="transmembrane region" description="Helical" evidence="1">
    <location>
        <begin position="447"/>
        <end position="468"/>
    </location>
</feature>
<feature type="transmembrane region" description="Helical" evidence="1">
    <location>
        <begin position="421"/>
        <end position="442"/>
    </location>
</feature>
<name>A0ABW8RH99_9BACI</name>
<feature type="transmembrane region" description="Helical" evidence="1">
    <location>
        <begin position="642"/>
        <end position="660"/>
    </location>
</feature>
<feature type="transmembrane region" description="Helical" evidence="1">
    <location>
        <begin position="698"/>
        <end position="719"/>
    </location>
</feature>
<reference evidence="2 3" key="1">
    <citation type="submission" date="2024-11" db="EMBL/GenBank/DDBJ databases">
        <authorList>
            <person name="Lucas J.A."/>
        </authorList>
    </citation>
    <scope>NUCLEOTIDE SEQUENCE [LARGE SCALE GENOMIC DNA]</scope>
    <source>
        <strain evidence="2 3">Z 5.4</strain>
    </source>
</reference>
<gene>
    <name evidence="2" type="ORF">ACJEBI_15520</name>
</gene>
<feature type="transmembrane region" description="Helical" evidence="1">
    <location>
        <begin position="235"/>
        <end position="254"/>
    </location>
</feature>
<sequence length="1138" mass="129316">MEPNSKEERRRIFRTELFTLREEGYLSEGIVETVAKAHHQYHLDLADIVAIPLTTEPDAPDELKPKSVPQKPQKVKKTLTPEEVRERNITWLLNIGVIFLLIGGLFVATSNWESMTSFMKSGSIAIVSLLFYFIALLTKKVLHIDKTAFAFTVLGSLFLPIFILSLGWFGLLGSYLSIGGEGRYFLGMLGSLLPLIVYLLFAKNLASRLFVWFSYISLSSGVAFLLAGGKLKVDYFYLGMMAFNAILIFIYNKIKGKDSIKLFTKEFVPYVQVNLVLSTLFMLFLYENEVIYSFNLLLTAIIYLSMMYVSGKKEYHFIFSAMVVYGAYQLIEHSFLDYFGEIVYALIGFGMVVVPKILDDKFSLYKVFHYTSAVISGFAFIYISLEGILLREGNPSVVLMIAYLLIAANFIYLSYYSPRWIFPYLSSIFVASGIYEAIAILVRPVNVFNFSLTLSITGFILFTIFGIANLSKYVKIIRMASKDLGLAIMGISIMTALAFLLWWEFGVMLLLSGIAFFFLHKYEEREALKDAAIWLLPVSLGLSVVAFGEEINTNYPVYYNEYGYAINFAIGAMLVLLTYFSWRKASEIKLAQASLYTSQALYSIAIFLALFSPINQQWVQPLVLLVGIGMYYYFYKKNGAKWDPFLVSIAALLSYFSIIHATTLKLTISDPLNSLIASTSAVILLVIAYLYKKKDPNLSNAFAWTGHIIYPIVLAFTWFAFHSDAVYSFILALAGYSVSTRLALMEWKIKVFLYGCFTSLFFIVSTGLEMIVVQMIGRYECPITSGLILIFALLAKGEFKKRTAFYFVPFSMIGIVSMLITYPFDWLPYVITCAYIFGILFYLHKIKWDVFGIVPIFLAFLATVEFSFFSEMTELEKLLLSGGLGILMTIIGQLVYKKLFESGTKLQELRIDGYSVVSLLYFWFMYFFADQHLWSHALPGVLIAAVLFLQRKRVPVRISVFMPILGGAYLLEPYYGIINQLNIPSLWEREILVLPYIILVIFLRQSLNGRYADITKAIQWGVLIIVSLILIQDGLASNTIYDAIILGSLSLISVLAGMFLQIKSYFFVGSGVLLLNVFLQTRPYWGNMPWWVYLLIAGLILITVASFNEWHKQKVQKGESTFITVLKEKVIDKIKKWD</sequence>